<proteinExistence type="predicted"/>
<keyword evidence="2" id="KW-1185">Reference proteome</keyword>
<dbReference type="EMBL" id="KQ242869">
    <property type="protein sequence ID" value="KNC77026.1"/>
    <property type="molecule type" value="Genomic_DNA"/>
</dbReference>
<organism evidence="1 2">
    <name type="scientific">Sphaeroforma arctica JP610</name>
    <dbReference type="NCBI Taxonomy" id="667725"/>
    <lineage>
        <taxon>Eukaryota</taxon>
        <taxon>Ichthyosporea</taxon>
        <taxon>Ichthyophonida</taxon>
        <taxon>Sphaeroforma</taxon>
    </lineage>
</organism>
<sequence>MDDYGPIKLAADVGKLVFTTVDDYPTGQREVGTETRASCFGDIQVRSATAVSLVSETMIVGDHMTATEVGGQMTIVVMPK</sequence>
<reference evidence="1 2" key="1">
    <citation type="submission" date="2011-02" db="EMBL/GenBank/DDBJ databases">
        <title>The Genome Sequence of Sphaeroforma arctica JP610.</title>
        <authorList>
            <consortium name="The Broad Institute Genome Sequencing Platform"/>
            <person name="Russ C."/>
            <person name="Cuomo C."/>
            <person name="Young S.K."/>
            <person name="Zeng Q."/>
            <person name="Gargeya S."/>
            <person name="Alvarado L."/>
            <person name="Berlin A."/>
            <person name="Chapman S.B."/>
            <person name="Chen Z."/>
            <person name="Freedman E."/>
            <person name="Gellesch M."/>
            <person name="Goldberg J."/>
            <person name="Griggs A."/>
            <person name="Gujja S."/>
            <person name="Heilman E."/>
            <person name="Heiman D."/>
            <person name="Howarth C."/>
            <person name="Mehta T."/>
            <person name="Neiman D."/>
            <person name="Pearson M."/>
            <person name="Roberts A."/>
            <person name="Saif S."/>
            <person name="Shea T."/>
            <person name="Shenoy N."/>
            <person name="Sisk P."/>
            <person name="Stolte C."/>
            <person name="Sykes S."/>
            <person name="White J."/>
            <person name="Yandava C."/>
            <person name="Burger G."/>
            <person name="Gray M.W."/>
            <person name="Holland P.W.H."/>
            <person name="King N."/>
            <person name="Lang F.B.F."/>
            <person name="Roger A.J."/>
            <person name="Ruiz-Trillo I."/>
            <person name="Haas B."/>
            <person name="Nusbaum C."/>
            <person name="Birren B."/>
        </authorList>
    </citation>
    <scope>NUCLEOTIDE SEQUENCE [LARGE SCALE GENOMIC DNA]</scope>
    <source>
        <strain evidence="1 2">JP610</strain>
    </source>
</reference>
<evidence type="ECO:0000313" key="2">
    <source>
        <dbReference type="Proteomes" id="UP000054560"/>
    </source>
</evidence>
<gene>
    <name evidence="1" type="ORF">SARC_10501</name>
</gene>
<dbReference type="AlphaFoldDB" id="A0A0L0FKN0"/>
<dbReference type="RefSeq" id="XP_014150928.1">
    <property type="nucleotide sequence ID" value="XM_014295453.1"/>
</dbReference>
<dbReference type="GeneID" id="25911005"/>
<evidence type="ECO:0000313" key="1">
    <source>
        <dbReference type="EMBL" id="KNC77026.1"/>
    </source>
</evidence>
<protein>
    <submittedName>
        <fullName evidence="1">Uncharacterized protein</fullName>
    </submittedName>
</protein>
<accession>A0A0L0FKN0</accession>
<dbReference type="Proteomes" id="UP000054560">
    <property type="component" value="Unassembled WGS sequence"/>
</dbReference>
<name>A0A0L0FKN0_9EUKA</name>